<keyword evidence="1" id="KW-0472">Membrane</keyword>
<dbReference type="PROSITE" id="PS51257">
    <property type="entry name" value="PROKAR_LIPOPROTEIN"/>
    <property type="match status" value="1"/>
</dbReference>
<dbReference type="InterPro" id="IPR007404">
    <property type="entry name" value="YdjM-like"/>
</dbReference>
<keyword evidence="1" id="KW-0812">Transmembrane</keyword>
<dbReference type="EMBL" id="MEZY01000002">
    <property type="protein sequence ID" value="OGD65944.1"/>
    <property type="molecule type" value="Genomic_DNA"/>
</dbReference>
<evidence type="ECO:0000313" key="2">
    <source>
        <dbReference type="EMBL" id="OGD65944.1"/>
    </source>
</evidence>
<accession>A0A1F5EFF8</accession>
<feature type="transmembrane region" description="Helical" evidence="1">
    <location>
        <begin position="77"/>
        <end position="95"/>
    </location>
</feature>
<keyword evidence="1" id="KW-1133">Transmembrane helix</keyword>
<proteinExistence type="predicted"/>
<dbReference type="PANTHER" id="PTHR35531:SF1">
    <property type="entry name" value="INNER MEMBRANE PROTEIN YBCI-RELATED"/>
    <property type="match status" value="1"/>
</dbReference>
<evidence type="ECO:0000313" key="3">
    <source>
        <dbReference type="Proteomes" id="UP000178583"/>
    </source>
</evidence>
<dbReference type="Pfam" id="PF04307">
    <property type="entry name" value="YdjM"/>
    <property type="match status" value="1"/>
</dbReference>
<evidence type="ECO:0000256" key="1">
    <source>
        <dbReference type="SAM" id="Phobius"/>
    </source>
</evidence>
<dbReference type="PANTHER" id="PTHR35531">
    <property type="entry name" value="INNER MEMBRANE PROTEIN YBCI-RELATED"/>
    <property type="match status" value="1"/>
</dbReference>
<dbReference type="Proteomes" id="UP000178583">
    <property type="component" value="Unassembled WGS sequence"/>
</dbReference>
<protein>
    <recommendedName>
        <fullName evidence="4">Metal-dependent hydrolase</fullName>
    </recommendedName>
</protein>
<feature type="transmembrane region" description="Helical" evidence="1">
    <location>
        <begin position="162"/>
        <end position="180"/>
    </location>
</feature>
<reference evidence="2 3" key="1">
    <citation type="journal article" date="2016" name="Nat. Commun.">
        <title>Thousands of microbial genomes shed light on interconnected biogeochemical processes in an aquifer system.</title>
        <authorList>
            <person name="Anantharaman K."/>
            <person name="Brown C.T."/>
            <person name="Hug L.A."/>
            <person name="Sharon I."/>
            <person name="Castelle C.J."/>
            <person name="Probst A.J."/>
            <person name="Thomas B.C."/>
            <person name="Singh A."/>
            <person name="Wilkins M.J."/>
            <person name="Karaoz U."/>
            <person name="Brodie E.L."/>
            <person name="Williams K.H."/>
            <person name="Hubbard S.S."/>
            <person name="Banfield J.F."/>
        </authorList>
    </citation>
    <scope>NUCLEOTIDE SEQUENCE [LARGE SCALE GENOMIC DNA]</scope>
</reference>
<gene>
    <name evidence="2" type="ORF">A2215_04060</name>
</gene>
<organism evidence="2 3">
    <name type="scientific">Candidatus Berkelbacteria bacterium RIFOXYA2_FULL_43_10</name>
    <dbReference type="NCBI Taxonomy" id="1797472"/>
    <lineage>
        <taxon>Bacteria</taxon>
        <taxon>Candidatus Berkelbacteria</taxon>
    </lineage>
</organism>
<name>A0A1F5EFF8_9BACT</name>
<feature type="transmembrane region" description="Helical" evidence="1">
    <location>
        <begin position="102"/>
        <end position="123"/>
    </location>
</feature>
<dbReference type="AlphaFoldDB" id="A0A1F5EFF8"/>
<comment type="caution">
    <text evidence="2">The sequence shown here is derived from an EMBL/GenBank/DDBJ whole genome shotgun (WGS) entry which is preliminary data.</text>
</comment>
<sequence>MTGKTHRTLGIASGTLACAAYAQNSYSPSTLFASLAISYFGSLLPDIDRSASLIWESLPFGKTAGKVVDPFFKHRNITHSLLGLALFNFAVLGLTRIFPDYWLIDANVLFLVFFVSYGSHLVADMFTEEGIPLFFPMKKMIGIPPKPFESVRIVTGKWFENLIIYPAVNVGLILVIVLYWQKIRVILFK</sequence>
<dbReference type="STRING" id="1797472.A2215_04060"/>
<evidence type="ECO:0008006" key="4">
    <source>
        <dbReference type="Google" id="ProtNLM"/>
    </source>
</evidence>